<dbReference type="EMBL" id="ML220113">
    <property type="protein sequence ID" value="TGZ83893.1"/>
    <property type="molecule type" value="Genomic_DNA"/>
</dbReference>
<keyword evidence="2" id="KW-1185">Reference proteome</keyword>
<organism evidence="1 2">
    <name type="scientific">Ascodesmis nigricans</name>
    <dbReference type="NCBI Taxonomy" id="341454"/>
    <lineage>
        <taxon>Eukaryota</taxon>
        <taxon>Fungi</taxon>
        <taxon>Dikarya</taxon>
        <taxon>Ascomycota</taxon>
        <taxon>Pezizomycotina</taxon>
        <taxon>Pezizomycetes</taxon>
        <taxon>Pezizales</taxon>
        <taxon>Ascodesmidaceae</taxon>
        <taxon>Ascodesmis</taxon>
    </lineage>
</organism>
<evidence type="ECO:0000313" key="2">
    <source>
        <dbReference type="Proteomes" id="UP000298138"/>
    </source>
</evidence>
<dbReference type="GO" id="GO:0043066">
    <property type="term" value="P:negative regulation of apoptotic process"/>
    <property type="evidence" value="ECO:0007669"/>
    <property type="project" value="InterPro"/>
</dbReference>
<dbReference type="GO" id="GO:0071986">
    <property type="term" value="C:Ragulator complex"/>
    <property type="evidence" value="ECO:0007669"/>
    <property type="project" value="InterPro"/>
</dbReference>
<dbReference type="Proteomes" id="UP000298138">
    <property type="component" value="Unassembled WGS sequence"/>
</dbReference>
<protein>
    <submittedName>
        <fullName evidence="1">Uncharacterized protein</fullName>
    </submittedName>
</protein>
<dbReference type="AlphaFoldDB" id="A0A4S2N451"/>
<dbReference type="InterPro" id="IPR024135">
    <property type="entry name" value="LAMTOR5"/>
</dbReference>
<dbReference type="Pfam" id="PF16672">
    <property type="entry name" value="LAMTOR5"/>
    <property type="match status" value="1"/>
</dbReference>
<accession>A0A4S2N451</accession>
<proteinExistence type="predicted"/>
<reference evidence="1 2" key="1">
    <citation type="submission" date="2019-04" db="EMBL/GenBank/DDBJ databases">
        <title>Comparative genomics and transcriptomics to analyze fruiting body development in filamentous ascomycetes.</title>
        <authorList>
            <consortium name="DOE Joint Genome Institute"/>
            <person name="Lutkenhaus R."/>
            <person name="Traeger S."/>
            <person name="Breuer J."/>
            <person name="Kuo A."/>
            <person name="Lipzen A."/>
            <person name="Pangilinan J."/>
            <person name="Dilworth D."/>
            <person name="Sandor L."/>
            <person name="Poggeler S."/>
            <person name="Barry K."/>
            <person name="Grigoriev I.V."/>
            <person name="Nowrousian M."/>
        </authorList>
    </citation>
    <scope>NUCLEOTIDE SEQUENCE [LARGE SCALE GENOMIC DNA]</scope>
    <source>
        <strain evidence="1 2">CBS 389.68</strain>
    </source>
</reference>
<sequence length="85" mass="8658">MDPSAVGRFLESVMDAPSVTGAILIDSKSGLCLGAAGKANEDDAAQLVVASRSACDQQGVGIVELRGTRVVLKSGEGVLVGIWKD</sequence>
<gene>
    <name evidence="1" type="ORF">EX30DRAFT_338491</name>
</gene>
<dbReference type="InParanoid" id="A0A4S2N451"/>
<name>A0A4S2N451_9PEZI</name>
<evidence type="ECO:0000313" key="1">
    <source>
        <dbReference type="EMBL" id="TGZ83893.1"/>
    </source>
</evidence>
<dbReference type="Gene3D" id="3.30.450.30">
    <property type="entry name" value="Dynein light chain 2a, cytoplasmic"/>
    <property type="match status" value="1"/>
</dbReference>
<dbReference type="OrthoDB" id="76862at2759"/>